<evidence type="ECO:0000259" key="6">
    <source>
        <dbReference type="PROSITE" id="PS50011"/>
    </source>
</evidence>
<dbReference type="SMART" id="SM00220">
    <property type="entry name" value="S_TKc"/>
    <property type="match status" value="1"/>
</dbReference>
<proteinExistence type="inferred from homology"/>
<keyword evidence="2 4" id="KW-0547">Nucleotide-binding</keyword>
<dbReference type="SUPFAM" id="SSF56112">
    <property type="entry name" value="Protein kinase-like (PK-like)"/>
    <property type="match status" value="1"/>
</dbReference>
<protein>
    <recommendedName>
        <fullName evidence="1">non-specific serine/threonine protein kinase</fullName>
        <ecNumber evidence="1">2.7.11.1</ecNumber>
    </recommendedName>
</protein>
<dbReference type="InterPro" id="IPR050235">
    <property type="entry name" value="CK1_Ser-Thr_kinase"/>
</dbReference>
<name>A0ABR2K8Q2_9EUKA</name>
<dbReference type="InterPro" id="IPR011009">
    <property type="entry name" value="Kinase-like_dom_sf"/>
</dbReference>
<dbReference type="Pfam" id="PF00069">
    <property type="entry name" value="Pkinase"/>
    <property type="match status" value="1"/>
</dbReference>
<comment type="caution">
    <text evidence="7">The sequence shown here is derived from an EMBL/GenBank/DDBJ whole genome shotgun (WGS) entry which is preliminary data.</text>
</comment>
<comment type="similarity">
    <text evidence="5">Belongs to the protein kinase superfamily.</text>
</comment>
<dbReference type="InterPro" id="IPR017441">
    <property type="entry name" value="Protein_kinase_ATP_BS"/>
</dbReference>
<dbReference type="Proteomes" id="UP001470230">
    <property type="component" value="Unassembled WGS sequence"/>
</dbReference>
<reference evidence="7 8" key="1">
    <citation type="submission" date="2024-04" db="EMBL/GenBank/DDBJ databases">
        <title>Tritrichomonas musculus Genome.</title>
        <authorList>
            <person name="Alves-Ferreira E."/>
            <person name="Grigg M."/>
            <person name="Lorenzi H."/>
            <person name="Galac M."/>
        </authorList>
    </citation>
    <scope>NUCLEOTIDE SEQUENCE [LARGE SCALE GENOMIC DNA]</scope>
    <source>
        <strain evidence="7 8">EAF2021</strain>
    </source>
</reference>
<evidence type="ECO:0000313" key="7">
    <source>
        <dbReference type="EMBL" id="KAK8887151.1"/>
    </source>
</evidence>
<dbReference type="EMBL" id="JAPFFF010000006">
    <property type="protein sequence ID" value="KAK8887151.1"/>
    <property type="molecule type" value="Genomic_DNA"/>
</dbReference>
<dbReference type="Gene3D" id="1.10.510.10">
    <property type="entry name" value="Transferase(Phosphotransferase) domain 1"/>
    <property type="match status" value="1"/>
</dbReference>
<dbReference type="PROSITE" id="PS50011">
    <property type="entry name" value="PROTEIN_KINASE_DOM"/>
    <property type="match status" value="1"/>
</dbReference>
<gene>
    <name evidence="7" type="ORF">M9Y10_038189</name>
</gene>
<dbReference type="EC" id="2.7.11.1" evidence="1"/>
<evidence type="ECO:0000313" key="8">
    <source>
        <dbReference type="Proteomes" id="UP001470230"/>
    </source>
</evidence>
<evidence type="ECO:0000256" key="4">
    <source>
        <dbReference type="PROSITE-ProRule" id="PRU10141"/>
    </source>
</evidence>
<sequence>MALKPRMQLGYFELESQIGEGGFGDVWKVISTEDNKAYAMKIEPHNSKRATLKFEAAILKKMSRSSQHFPHFIFEGSEDNNYFLVEELLGPNLSTVASHLPGGIVILPFLARLADEMLSCIEDFHKNGYIHRDIKPQNFVVRLDGDTPICLIDYGISKLYVNSSGKHLDAREFASAIGSPVYASSSTHNRIELSRRDDLISMAYAILALSQFSLPWISEQNVNEIGKMKEENKLSDLLGQISPQFRQVGEHIQQLGFADTPDYNLMHHLLRSGIPQSSSPFEWFDCKPEIPPEPIEPTPENAGAQPIHGSNDPTGFLYALCPYYKIQPKNNKCCIY</sequence>
<keyword evidence="5" id="KW-0723">Serine/threonine-protein kinase</keyword>
<evidence type="ECO:0000256" key="1">
    <source>
        <dbReference type="ARBA" id="ARBA00012513"/>
    </source>
</evidence>
<dbReference type="InterPro" id="IPR008271">
    <property type="entry name" value="Ser/Thr_kinase_AS"/>
</dbReference>
<accession>A0ABR2K8Q2</accession>
<organism evidence="7 8">
    <name type="scientific">Tritrichomonas musculus</name>
    <dbReference type="NCBI Taxonomy" id="1915356"/>
    <lineage>
        <taxon>Eukaryota</taxon>
        <taxon>Metamonada</taxon>
        <taxon>Parabasalia</taxon>
        <taxon>Tritrichomonadida</taxon>
        <taxon>Tritrichomonadidae</taxon>
        <taxon>Tritrichomonas</taxon>
    </lineage>
</organism>
<keyword evidence="3 4" id="KW-0067">ATP-binding</keyword>
<feature type="domain" description="Protein kinase" evidence="6">
    <location>
        <begin position="12"/>
        <end position="270"/>
    </location>
</feature>
<evidence type="ECO:0000256" key="3">
    <source>
        <dbReference type="ARBA" id="ARBA00022840"/>
    </source>
</evidence>
<keyword evidence="5" id="KW-0808">Transferase</keyword>
<feature type="binding site" evidence="4">
    <location>
        <position position="41"/>
    </location>
    <ligand>
        <name>ATP</name>
        <dbReference type="ChEBI" id="CHEBI:30616"/>
    </ligand>
</feature>
<evidence type="ECO:0000256" key="2">
    <source>
        <dbReference type="ARBA" id="ARBA00022741"/>
    </source>
</evidence>
<dbReference type="InterPro" id="IPR000719">
    <property type="entry name" value="Prot_kinase_dom"/>
</dbReference>
<keyword evidence="5" id="KW-0418">Kinase</keyword>
<dbReference type="PROSITE" id="PS00108">
    <property type="entry name" value="PROTEIN_KINASE_ST"/>
    <property type="match status" value="1"/>
</dbReference>
<dbReference type="PANTHER" id="PTHR11909">
    <property type="entry name" value="CASEIN KINASE-RELATED"/>
    <property type="match status" value="1"/>
</dbReference>
<keyword evidence="8" id="KW-1185">Reference proteome</keyword>
<dbReference type="PROSITE" id="PS00107">
    <property type="entry name" value="PROTEIN_KINASE_ATP"/>
    <property type="match status" value="1"/>
</dbReference>
<evidence type="ECO:0000256" key="5">
    <source>
        <dbReference type="RuleBase" id="RU000304"/>
    </source>
</evidence>